<organism evidence="3 4">
    <name type="scientific">Triticum turgidum subsp. durum</name>
    <name type="common">Durum wheat</name>
    <name type="synonym">Triticum durum</name>
    <dbReference type="NCBI Taxonomy" id="4567"/>
    <lineage>
        <taxon>Eukaryota</taxon>
        <taxon>Viridiplantae</taxon>
        <taxon>Streptophyta</taxon>
        <taxon>Embryophyta</taxon>
        <taxon>Tracheophyta</taxon>
        <taxon>Spermatophyta</taxon>
        <taxon>Magnoliopsida</taxon>
        <taxon>Liliopsida</taxon>
        <taxon>Poales</taxon>
        <taxon>Poaceae</taxon>
        <taxon>BOP clade</taxon>
        <taxon>Pooideae</taxon>
        <taxon>Triticodae</taxon>
        <taxon>Triticeae</taxon>
        <taxon>Triticinae</taxon>
        <taxon>Triticum</taxon>
    </lineage>
</organism>
<reference evidence="3 4" key="1">
    <citation type="submission" date="2017-09" db="EMBL/GenBank/DDBJ databases">
        <authorList>
            <consortium name="International Durum Wheat Genome Sequencing Consortium (IDWGSC)"/>
            <person name="Milanesi L."/>
        </authorList>
    </citation>
    <scope>NUCLEOTIDE SEQUENCE [LARGE SCALE GENOMIC DNA]</scope>
    <source>
        <strain evidence="4">cv. Svevo</strain>
    </source>
</reference>
<keyword evidence="4" id="KW-1185">Reference proteome</keyword>
<dbReference type="InterPro" id="IPR004314">
    <property type="entry name" value="Neprosin"/>
</dbReference>
<dbReference type="Proteomes" id="UP000324705">
    <property type="component" value="Chromosome 2A"/>
</dbReference>
<dbReference type="Gramene" id="TRITD2Av1G036290.2">
    <property type="protein sequence ID" value="TRITD2Av1G036290.2"/>
    <property type="gene ID" value="TRITD2Av1G036290"/>
</dbReference>
<dbReference type="PROSITE" id="PS52045">
    <property type="entry name" value="NEPROSIN_PEP_CD"/>
    <property type="match status" value="1"/>
</dbReference>
<dbReference type="PANTHER" id="PTHR31589">
    <property type="entry name" value="PROTEIN, PUTATIVE (DUF239)-RELATED-RELATED"/>
    <property type="match status" value="1"/>
</dbReference>
<evidence type="ECO:0000259" key="2">
    <source>
        <dbReference type="PROSITE" id="PS52045"/>
    </source>
</evidence>
<dbReference type="OMA" id="RCYHDVA"/>
<dbReference type="Pfam" id="PF03080">
    <property type="entry name" value="Neprosin"/>
    <property type="match status" value="1"/>
</dbReference>
<feature type="domain" description="Neprosin PEP catalytic" evidence="2">
    <location>
        <begin position="100"/>
        <end position="346"/>
    </location>
</feature>
<evidence type="ECO:0000256" key="1">
    <source>
        <dbReference type="SAM" id="SignalP"/>
    </source>
</evidence>
<evidence type="ECO:0000313" key="3">
    <source>
        <dbReference type="EMBL" id="VAH27020.1"/>
    </source>
</evidence>
<proteinExistence type="predicted"/>
<sequence length="346" mass="37481">MAKLSLFLQTIYVFIFHLAHPNRGVRLYPVVQEMCGGVKYRLGNDGNMDHNGSYRCYHDVASLPSTGNNSLQQDLAYGLAKQKLPSLKSNSLEAKFSGEGNNSSGVLYYATHDSSGGPDASYYGLHATTDVYGHALKRGQLSRSGIWVGHSGDGRKSSFNAISVGWHIAPEKYGDSHPHLFTYWTRDGYQSTGCYNMDCPGFIAASSATVTPGARINPSSKVTLRVLKDDQSGHWWVYYGFNGVPTAVGYYPKSLFTYMAKKANQFSFGGFVFAERALPTPPLGSGVLPGGKGRAASFTDLRLIERDGRSSPIMKDLPSVISNNKCYSITPIVNSGCFFGGPGGCV</sequence>
<feature type="chain" id="PRO_5040125855" description="Neprosin PEP catalytic domain-containing protein" evidence="1">
    <location>
        <begin position="25"/>
        <end position="346"/>
    </location>
</feature>
<dbReference type="Gene3D" id="3.90.1320.10">
    <property type="entry name" value="Outer-capsid protein sigma 3, large lobe"/>
    <property type="match status" value="1"/>
</dbReference>
<evidence type="ECO:0000313" key="4">
    <source>
        <dbReference type="Proteomes" id="UP000324705"/>
    </source>
</evidence>
<dbReference type="PANTHER" id="PTHR31589:SF190">
    <property type="entry name" value="NEPROSIN DOMAIN-CONTAINING PROTEIN"/>
    <property type="match status" value="1"/>
</dbReference>
<gene>
    <name evidence="3" type="ORF">TRITD_2Av1G036290</name>
</gene>
<name>A0A9R1NL98_TRITD</name>
<dbReference type="InterPro" id="IPR053168">
    <property type="entry name" value="Glutamic_endopeptidase"/>
</dbReference>
<keyword evidence="1" id="KW-0732">Signal</keyword>
<protein>
    <recommendedName>
        <fullName evidence="2">Neprosin PEP catalytic domain-containing protein</fullName>
    </recommendedName>
</protein>
<accession>A0A9R1NL98</accession>
<feature type="signal peptide" evidence="1">
    <location>
        <begin position="1"/>
        <end position="24"/>
    </location>
</feature>
<dbReference type="EMBL" id="LT934113">
    <property type="protein sequence ID" value="VAH27020.1"/>
    <property type="molecule type" value="Genomic_DNA"/>
</dbReference>
<dbReference type="AlphaFoldDB" id="A0A9R1NL98"/>